<sequence length="470" mass="53453">MEDPSINSIGDILLESENARKILNLCATDVSTAAASLAQINDKLTTRLICLSRKHTELARENASLKAANDSLRFQNASLRNTNVELDAVKTARTRLATTLQRDLVVARRVRIEDARVLERLMSRVPDARAIENLVGTMLGRRGLADMYKIQDLQGRQFIAPFLYSLQRRNNSRLRMQPLARTVTGYGGSGNIGMPGAHEMDAYNVEMCAILRTLRDTGGPGHYFNRNLLADYQKVILWDRFHESRDTGLAAFLFNALSEMLAVSSTVDWARCLSLLQCLATKYTTSDERYWKWFIDNVILSEVCFEDLCVLSKVVFGQFVRTVLPKPVALRYISRETYNIVSRYGNTMDALLHLPSLFSPGEKVEVFGIRLKPSFVFLRLWDKLRCIPSGIQTVCLHSRPRATILRQRQDRMGQVCFYIDGQASDMLSGRPMEERGAQTGQVYWSWGVKESPHYDPTDRAQLHAMMREWP</sequence>
<name>A0A6A6FY72_9PEZI</name>
<gene>
    <name evidence="1" type="ORF">BDZ85DRAFT_286417</name>
</gene>
<dbReference type="Proteomes" id="UP000799538">
    <property type="component" value="Unassembled WGS sequence"/>
</dbReference>
<accession>A0A6A6FY72</accession>
<dbReference type="EMBL" id="ML992552">
    <property type="protein sequence ID" value="KAF2218353.1"/>
    <property type="molecule type" value="Genomic_DNA"/>
</dbReference>
<evidence type="ECO:0000313" key="1">
    <source>
        <dbReference type="EMBL" id="KAF2218353.1"/>
    </source>
</evidence>
<dbReference type="AlphaFoldDB" id="A0A6A6FY72"/>
<reference evidence="2" key="1">
    <citation type="journal article" date="2020" name="Stud. Mycol.">
        <title>101 Dothideomycetes genomes: A test case for predicting lifestyles and emergence of pathogens.</title>
        <authorList>
            <person name="Haridas S."/>
            <person name="Albert R."/>
            <person name="Binder M."/>
            <person name="Bloem J."/>
            <person name="LaButti K."/>
            <person name="Salamov A."/>
            <person name="Andreopoulos B."/>
            <person name="Baker S."/>
            <person name="Barry K."/>
            <person name="Bills G."/>
            <person name="Bluhm B."/>
            <person name="Cannon C."/>
            <person name="Castanera R."/>
            <person name="Culley D."/>
            <person name="Daum C."/>
            <person name="Ezra D."/>
            <person name="Gonzalez J."/>
            <person name="Henrissat B."/>
            <person name="Kuo A."/>
            <person name="Liang C."/>
            <person name="Lipzen A."/>
            <person name="Lutzoni F."/>
            <person name="Magnuson J."/>
            <person name="Mondo S."/>
            <person name="Nolan M."/>
            <person name="Ohm R."/>
            <person name="Pangilinan J."/>
            <person name="Park H.-J."/>
            <person name="Ramirez L."/>
            <person name="Alfaro M."/>
            <person name="Sun H."/>
            <person name="Tritt A."/>
            <person name="Yoshinaga Y."/>
            <person name="Zwiers L.-H."/>
            <person name="Turgeon B."/>
            <person name="Goodwin S."/>
            <person name="Spatafora J."/>
            <person name="Crous P."/>
            <person name="Grigoriev I."/>
        </authorList>
    </citation>
    <scope>NUCLEOTIDE SEQUENCE [LARGE SCALE GENOMIC DNA]</scope>
    <source>
        <strain evidence="2">CECT 20119</strain>
    </source>
</reference>
<organism evidence="1 2">
    <name type="scientific">Elsinoe ampelina</name>
    <dbReference type="NCBI Taxonomy" id="302913"/>
    <lineage>
        <taxon>Eukaryota</taxon>
        <taxon>Fungi</taxon>
        <taxon>Dikarya</taxon>
        <taxon>Ascomycota</taxon>
        <taxon>Pezizomycotina</taxon>
        <taxon>Dothideomycetes</taxon>
        <taxon>Dothideomycetidae</taxon>
        <taxon>Myriangiales</taxon>
        <taxon>Elsinoaceae</taxon>
        <taxon>Elsinoe</taxon>
    </lineage>
</organism>
<proteinExistence type="predicted"/>
<evidence type="ECO:0000313" key="2">
    <source>
        <dbReference type="Proteomes" id="UP000799538"/>
    </source>
</evidence>
<keyword evidence="2" id="KW-1185">Reference proteome</keyword>
<protein>
    <submittedName>
        <fullName evidence="1">Uncharacterized protein</fullName>
    </submittedName>
</protein>
<dbReference type="OrthoDB" id="10662801at2759"/>